<comment type="caution">
    <text evidence="2">The sequence shown here is derived from an EMBL/GenBank/DDBJ whole genome shotgun (WGS) entry which is preliminary data.</text>
</comment>
<feature type="compositionally biased region" description="Polar residues" evidence="1">
    <location>
        <begin position="327"/>
        <end position="355"/>
    </location>
</feature>
<proteinExistence type="predicted"/>
<feature type="compositionally biased region" description="Polar residues" evidence="1">
    <location>
        <begin position="26"/>
        <end position="39"/>
    </location>
</feature>
<feature type="region of interest" description="Disordered" evidence="1">
    <location>
        <begin position="398"/>
        <end position="433"/>
    </location>
</feature>
<feature type="region of interest" description="Disordered" evidence="1">
    <location>
        <begin position="446"/>
        <end position="469"/>
    </location>
</feature>
<gene>
    <name evidence="2" type="ORF">FOL46_002234</name>
</gene>
<feature type="region of interest" description="Disordered" evidence="1">
    <location>
        <begin position="630"/>
        <end position="676"/>
    </location>
</feature>
<dbReference type="Proteomes" id="UP000572268">
    <property type="component" value="Unassembled WGS sequence"/>
</dbReference>
<feature type="region of interest" description="Disordered" evidence="1">
    <location>
        <begin position="1"/>
        <end position="186"/>
    </location>
</feature>
<protein>
    <submittedName>
        <fullName evidence="2">Uncharacterized protein</fullName>
    </submittedName>
</protein>
<feature type="region of interest" description="Disordered" evidence="1">
    <location>
        <begin position="245"/>
        <end position="264"/>
    </location>
</feature>
<accession>A0A7J6MUK9</accession>
<feature type="compositionally biased region" description="Basic and acidic residues" evidence="1">
    <location>
        <begin position="108"/>
        <end position="132"/>
    </location>
</feature>
<evidence type="ECO:0000256" key="1">
    <source>
        <dbReference type="SAM" id="MobiDB-lite"/>
    </source>
</evidence>
<feature type="compositionally biased region" description="Basic and acidic residues" evidence="1">
    <location>
        <begin position="398"/>
        <end position="407"/>
    </location>
</feature>
<feature type="compositionally biased region" description="Basic and acidic residues" evidence="1">
    <location>
        <begin position="12"/>
        <end position="25"/>
    </location>
</feature>
<name>A0A7J6MUK9_PEROL</name>
<feature type="compositionally biased region" description="Basic and acidic residues" evidence="1">
    <location>
        <begin position="160"/>
        <end position="175"/>
    </location>
</feature>
<feature type="compositionally biased region" description="Basic and acidic residues" evidence="1">
    <location>
        <begin position="42"/>
        <end position="57"/>
    </location>
</feature>
<feature type="region of interest" description="Disordered" evidence="1">
    <location>
        <begin position="288"/>
        <end position="364"/>
    </location>
</feature>
<feature type="region of interest" description="Disordered" evidence="1">
    <location>
        <begin position="527"/>
        <end position="567"/>
    </location>
</feature>
<reference evidence="2 3" key="1">
    <citation type="submission" date="2020-04" db="EMBL/GenBank/DDBJ databases">
        <title>Perkinsus olseni comparative genomics.</title>
        <authorList>
            <person name="Bogema D.R."/>
        </authorList>
    </citation>
    <scope>NUCLEOTIDE SEQUENCE [LARGE SCALE GENOMIC DNA]</scope>
    <source>
        <strain evidence="2">ATCC PRA-31</strain>
    </source>
</reference>
<sequence length="676" mass="74176">MDTATAAAAVDCDGHEEFGNYRNPRDSTATLPSPKTSPDPTGDVRENKQEVDDREVASVEVNEGAASAPADLDIDGWRIGQVLEERSDEEETEATTTELPSPYDDAEEVAKAPVRSERGEDDREGTETKEDVVVGYRKRKSECLQIEVPEPEQSSDSIADDFHTNAHHDITEPSLKRNRPLSTEEREMMEIAQHHAARVRERSRTERYRRKTLVAKASDTPITAGILPCSTTKLTMPMEPKLRTAARAAESGPTPRSETPTEAVDQTDGLAVAVNLLSCLSARKFSSHLRESSRTRWTGRPTVRKSAGPDESPAPQVPVSPKLAHMRSQSRPAGTSSTAGSSLNISQSTENSVASASKHEHKVGQAHVMITKRRDGPHQHVDEGCREAESLAAEAERFGSRLRESSRTRWTGRPTVPLSPRLSRPKPTAWTHPGLNQSAVEFERFSRHPLGPGTSSNSMTSENRPRTANTLREEVQGFSKKLRENKASLKWTGRITIPKSPNLSHNRGGSRVNNTFCMADSHSYNSSGRLDTSFKARPAPPSTRQPHAVPLGPLRASTKPKSPNLRTRARSKIAPYDANDGGYKFVARPVPRRILEEVQFTVDLGPERVTVPQGPEFNTEKRSLERSMQRSFMSSDESVVTSACRVSGKHTDASSILTSDDASDTVQTSAAEVPAE</sequence>
<evidence type="ECO:0000313" key="2">
    <source>
        <dbReference type="EMBL" id="KAF4675295.1"/>
    </source>
</evidence>
<evidence type="ECO:0000313" key="3">
    <source>
        <dbReference type="Proteomes" id="UP000572268"/>
    </source>
</evidence>
<organism evidence="2 3">
    <name type="scientific">Perkinsus olseni</name>
    <name type="common">Perkinsus atlanticus</name>
    <dbReference type="NCBI Taxonomy" id="32597"/>
    <lineage>
        <taxon>Eukaryota</taxon>
        <taxon>Sar</taxon>
        <taxon>Alveolata</taxon>
        <taxon>Perkinsozoa</taxon>
        <taxon>Perkinsea</taxon>
        <taxon>Perkinsida</taxon>
        <taxon>Perkinsidae</taxon>
        <taxon>Perkinsus</taxon>
    </lineage>
</organism>
<dbReference type="EMBL" id="JABANN010000017">
    <property type="protein sequence ID" value="KAF4675295.1"/>
    <property type="molecule type" value="Genomic_DNA"/>
</dbReference>
<dbReference type="AlphaFoldDB" id="A0A7J6MUK9"/>
<feature type="compositionally biased region" description="Polar residues" evidence="1">
    <location>
        <begin position="630"/>
        <end position="641"/>
    </location>
</feature>
<feature type="compositionally biased region" description="Polar residues" evidence="1">
    <location>
        <begin position="653"/>
        <end position="670"/>
    </location>
</feature>
<feature type="compositionally biased region" description="Polar residues" evidence="1">
    <location>
        <begin position="453"/>
        <end position="469"/>
    </location>
</feature>